<evidence type="ECO:0000313" key="2">
    <source>
        <dbReference type="Proteomes" id="UP000318542"/>
    </source>
</evidence>
<accession>A0A554WXP7</accession>
<proteinExistence type="predicted"/>
<dbReference type="Pfam" id="PF10014">
    <property type="entry name" value="2OG-Fe_Oxy_2"/>
    <property type="match status" value="1"/>
</dbReference>
<dbReference type="InterPro" id="IPR018724">
    <property type="entry name" value="2OG-Fe_dioxygenase"/>
</dbReference>
<dbReference type="RefSeq" id="WP_143903748.1">
    <property type="nucleotide sequence ID" value="NZ_VJOL01000050.1"/>
</dbReference>
<gene>
    <name evidence="1" type="ORF">Tther_02148</name>
</gene>
<sequence length="264" mass="28512">MRAPNPSAPPAVAADQLDATLARQGYAVLGATAVRDWLGLDAAALEALRPAWEDLPADRYLKDGGRYRRRRHGCFIVDGEAVQPVPPRAHYQPLEYNALHGGMRRWFAPLTDALLGQPASTRLLQRTAAVASALKGARRWYVEAHPFRIDTTGGIGRPTPEGAHRDGVDLVAVFLVARHGIKGGESRVFEADGPNGQRFTLTEPWSVLLLDDARVIHETTPIQPLVEGQLGWRDTLVLTYRAGGFLGDDEAGAVAPASAPAPRA</sequence>
<dbReference type="OrthoDB" id="6681382at2"/>
<protein>
    <submittedName>
        <fullName evidence="1">2OG-Fe dioxygenase</fullName>
    </submittedName>
</protein>
<comment type="caution">
    <text evidence="1">The sequence shown here is derived from an EMBL/GenBank/DDBJ whole genome shotgun (WGS) entry which is preliminary data.</text>
</comment>
<dbReference type="Gene3D" id="2.60.120.620">
    <property type="entry name" value="q2cbj1_9rhob like domain"/>
    <property type="match status" value="1"/>
</dbReference>
<dbReference type="AlphaFoldDB" id="A0A554WXP7"/>
<dbReference type="GO" id="GO:0051213">
    <property type="term" value="F:dioxygenase activity"/>
    <property type="evidence" value="ECO:0007669"/>
    <property type="project" value="UniProtKB-KW"/>
</dbReference>
<keyword evidence="1" id="KW-0223">Dioxygenase</keyword>
<keyword evidence="2" id="KW-1185">Reference proteome</keyword>
<reference evidence="1 2" key="1">
    <citation type="submission" date="2019-07" db="EMBL/GenBank/DDBJ databases">
        <title>Tepidimonas thermarum AA-1 draft genome.</title>
        <authorList>
            <person name="Da Costa M.S."/>
            <person name="Froufe H.J.C."/>
            <person name="Egas C."/>
            <person name="Albuquerque L."/>
        </authorList>
    </citation>
    <scope>NUCLEOTIDE SEQUENCE [LARGE SCALE GENOMIC DNA]</scope>
    <source>
        <strain evidence="1 2">AA-1</strain>
    </source>
</reference>
<organism evidence="1 2">
    <name type="scientific">Tepidimonas thermarum</name>
    <dbReference type="NCBI Taxonomy" id="335431"/>
    <lineage>
        <taxon>Bacteria</taxon>
        <taxon>Pseudomonadati</taxon>
        <taxon>Pseudomonadota</taxon>
        <taxon>Betaproteobacteria</taxon>
        <taxon>Burkholderiales</taxon>
        <taxon>Tepidimonas</taxon>
    </lineage>
</organism>
<dbReference type="EMBL" id="VJOL01000050">
    <property type="protein sequence ID" value="TSE28353.1"/>
    <property type="molecule type" value="Genomic_DNA"/>
</dbReference>
<name>A0A554WXP7_9BURK</name>
<keyword evidence="1" id="KW-0560">Oxidoreductase</keyword>
<evidence type="ECO:0000313" key="1">
    <source>
        <dbReference type="EMBL" id="TSE28353.1"/>
    </source>
</evidence>
<dbReference type="Proteomes" id="UP000318542">
    <property type="component" value="Unassembled WGS sequence"/>
</dbReference>